<evidence type="ECO:0000256" key="5">
    <source>
        <dbReference type="ARBA" id="ARBA00022485"/>
    </source>
</evidence>
<keyword evidence="4 11" id="KW-0312">Gluconeogenesis</keyword>
<dbReference type="InterPro" id="IPR005130">
    <property type="entry name" value="Ser_deHydtase-like_asu"/>
</dbReference>
<evidence type="ECO:0000256" key="7">
    <source>
        <dbReference type="ARBA" id="ARBA00023004"/>
    </source>
</evidence>
<dbReference type="EC" id="4.3.1.17" evidence="11"/>
<evidence type="ECO:0000256" key="2">
    <source>
        <dbReference type="ARBA" id="ARBA00004742"/>
    </source>
</evidence>
<dbReference type="KEGG" id="eri:EEI45_00340"/>
<dbReference type="InterPro" id="IPR051318">
    <property type="entry name" value="Fe-S_L-Ser"/>
</dbReference>
<evidence type="ECO:0000313" key="13">
    <source>
        <dbReference type="EMBL" id="AZK43466.1"/>
    </source>
</evidence>
<comment type="pathway">
    <text evidence="2">Carbohydrate biosynthesis; gluconeogenesis.</text>
</comment>
<keyword evidence="5 11" id="KW-0004">4Fe-4S</keyword>
<comment type="catalytic activity">
    <reaction evidence="10 11">
        <text>L-serine = pyruvate + NH4(+)</text>
        <dbReference type="Rhea" id="RHEA:19169"/>
        <dbReference type="ChEBI" id="CHEBI:15361"/>
        <dbReference type="ChEBI" id="CHEBI:28938"/>
        <dbReference type="ChEBI" id="CHEBI:33384"/>
        <dbReference type="EC" id="4.3.1.17"/>
    </reaction>
</comment>
<evidence type="ECO:0000256" key="4">
    <source>
        <dbReference type="ARBA" id="ARBA00022432"/>
    </source>
</evidence>
<dbReference type="RefSeq" id="WP_125163691.1">
    <property type="nucleotide sequence ID" value="NZ_CP034234.1"/>
</dbReference>
<keyword evidence="6 11" id="KW-0479">Metal-binding</keyword>
<keyword evidence="14" id="KW-1185">Reference proteome</keyword>
<dbReference type="GO" id="GO:0006094">
    <property type="term" value="P:gluconeogenesis"/>
    <property type="evidence" value="ECO:0007669"/>
    <property type="project" value="UniProtKB-KW"/>
</dbReference>
<dbReference type="Pfam" id="PF03313">
    <property type="entry name" value="SDH_alpha"/>
    <property type="match status" value="1"/>
</dbReference>
<feature type="domain" description="Serine dehydratase-like alpha subunit" evidence="12">
    <location>
        <begin position="17"/>
        <end position="273"/>
    </location>
</feature>
<dbReference type="Proteomes" id="UP000278804">
    <property type="component" value="Chromosome"/>
</dbReference>
<name>A0A3S5HJW6_9FIRM</name>
<evidence type="ECO:0000256" key="11">
    <source>
        <dbReference type="RuleBase" id="RU366059"/>
    </source>
</evidence>
<sequence length="292" mass="30277">MFKSIQELVDTATERGSLSETIIEFEMKRSEESRDVIVQRMGSQLDVMKRTIEQGKRGVKSTTGLTGGDATKISKYLSHGETICGPTVMTAVQNAVGTNEVNAAMGIICATPTAGSAGVVPGVLSAISERYHLTREQEINFLFVAGGFGLVVANNASIAGATGGCQAEIGSASAMASAAVVDVLGGTPKMCAHAFAMTIKNMLGLICDPVAGLVEVPCVKRNALGASQALVSADMALAGVKSALTPDTVVEAMYKVGKELPRKFRETGEGGLADTIEGRALAEAIFGNEKTE</sequence>
<keyword evidence="8 11" id="KW-0411">Iron-sulfur</keyword>
<comment type="similarity">
    <text evidence="3 11">Belongs to the iron-sulfur dependent L-serine dehydratase family.</text>
</comment>
<dbReference type="PANTHER" id="PTHR30182:SF1">
    <property type="entry name" value="L-SERINE DEHYDRATASE 1"/>
    <property type="match status" value="1"/>
</dbReference>
<reference evidence="13 14" key="1">
    <citation type="journal article" date="2020" name="Int. J. Syst. Evol. Microbiol.">
        <title>Description of Erysipelothrix piscisicarius sp. nov., an emergent fish pathogen, and assessment of virulence using a tiger barb (Puntigrus tetrazona) infection model.</title>
        <authorList>
            <person name="Pomaranski E.K."/>
            <person name="Griffin M.J."/>
            <person name="Camus A.C."/>
            <person name="Armwood A.R."/>
            <person name="Shelley J."/>
            <person name="Waldbieser G.C."/>
            <person name="LaFrentz B.R."/>
            <person name="Garcia J.C."/>
            <person name="Yanong R."/>
            <person name="Soto E."/>
        </authorList>
    </citation>
    <scope>NUCLEOTIDE SEQUENCE [LARGE SCALE GENOMIC DNA]</scope>
    <source>
        <strain evidence="13 14">15TAL0474</strain>
    </source>
</reference>
<gene>
    <name evidence="13" type="primary">sdaAA</name>
    <name evidence="13" type="ORF">EEI45_00340</name>
</gene>
<protein>
    <recommendedName>
        <fullName evidence="11">L-serine dehydratase</fullName>
        <ecNumber evidence="11">4.3.1.17</ecNumber>
    </recommendedName>
</protein>
<dbReference type="GO" id="GO:0046872">
    <property type="term" value="F:metal ion binding"/>
    <property type="evidence" value="ECO:0007669"/>
    <property type="project" value="UniProtKB-KW"/>
</dbReference>
<dbReference type="InterPro" id="IPR004642">
    <property type="entry name" value="Ser_deHydtase_asu"/>
</dbReference>
<evidence type="ECO:0000256" key="1">
    <source>
        <dbReference type="ARBA" id="ARBA00001966"/>
    </source>
</evidence>
<keyword evidence="9 11" id="KW-0456">Lyase</keyword>
<dbReference type="EMBL" id="CP034234">
    <property type="protein sequence ID" value="AZK43466.1"/>
    <property type="molecule type" value="Genomic_DNA"/>
</dbReference>
<accession>A0A3S5HJW6</accession>
<organism evidence="13 14">
    <name type="scientific">Erysipelothrix piscisicarius</name>
    <dbReference type="NCBI Taxonomy" id="2485784"/>
    <lineage>
        <taxon>Bacteria</taxon>
        <taxon>Bacillati</taxon>
        <taxon>Bacillota</taxon>
        <taxon>Erysipelotrichia</taxon>
        <taxon>Erysipelotrichales</taxon>
        <taxon>Erysipelotrichaceae</taxon>
        <taxon>Erysipelothrix</taxon>
    </lineage>
</organism>
<evidence type="ECO:0000256" key="8">
    <source>
        <dbReference type="ARBA" id="ARBA00023014"/>
    </source>
</evidence>
<evidence type="ECO:0000256" key="6">
    <source>
        <dbReference type="ARBA" id="ARBA00022723"/>
    </source>
</evidence>
<dbReference type="PANTHER" id="PTHR30182">
    <property type="entry name" value="L-SERINE DEHYDRATASE"/>
    <property type="match status" value="1"/>
</dbReference>
<evidence type="ECO:0000256" key="3">
    <source>
        <dbReference type="ARBA" id="ARBA00008636"/>
    </source>
</evidence>
<comment type="cofactor">
    <cofactor evidence="1 11">
        <name>[4Fe-4S] cluster</name>
        <dbReference type="ChEBI" id="CHEBI:49883"/>
    </cofactor>
</comment>
<keyword evidence="7 11" id="KW-0408">Iron</keyword>
<evidence type="ECO:0000259" key="12">
    <source>
        <dbReference type="Pfam" id="PF03313"/>
    </source>
</evidence>
<dbReference type="AlphaFoldDB" id="A0A3S5HJW6"/>
<dbReference type="GO" id="GO:0051539">
    <property type="term" value="F:4 iron, 4 sulfur cluster binding"/>
    <property type="evidence" value="ECO:0007669"/>
    <property type="project" value="UniProtKB-UniRule"/>
</dbReference>
<evidence type="ECO:0000313" key="14">
    <source>
        <dbReference type="Proteomes" id="UP000278804"/>
    </source>
</evidence>
<evidence type="ECO:0000256" key="10">
    <source>
        <dbReference type="ARBA" id="ARBA00049406"/>
    </source>
</evidence>
<proteinExistence type="inferred from homology"/>
<evidence type="ECO:0000256" key="9">
    <source>
        <dbReference type="ARBA" id="ARBA00023239"/>
    </source>
</evidence>
<dbReference type="NCBIfam" id="TIGR00718">
    <property type="entry name" value="sda_alpha"/>
    <property type="match status" value="1"/>
</dbReference>
<dbReference type="GO" id="GO:0003941">
    <property type="term" value="F:L-serine ammonia-lyase activity"/>
    <property type="evidence" value="ECO:0007669"/>
    <property type="project" value="UniProtKB-UniRule"/>
</dbReference>